<name>A0AAE9Y6J0_9ACTN</name>
<protein>
    <submittedName>
        <fullName evidence="3">Glycine betaine ABC transporter substrate-binding protein</fullName>
    </submittedName>
</protein>
<reference evidence="3" key="1">
    <citation type="submission" date="2023-01" db="EMBL/GenBank/DDBJ databases">
        <title>The diversity of Class Acidimicrobiia in South China Sea sediment environments and the proposal of Iamia marina sp. nov., a novel species of the genus Iamia.</title>
        <authorList>
            <person name="He Y."/>
            <person name="Tian X."/>
        </authorList>
    </citation>
    <scope>NUCLEOTIDE SEQUENCE</scope>
    <source>
        <strain evidence="3">DSM 19957</strain>
    </source>
</reference>
<evidence type="ECO:0000259" key="2">
    <source>
        <dbReference type="Pfam" id="PF04069"/>
    </source>
</evidence>
<keyword evidence="1" id="KW-0732">Signal</keyword>
<feature type="chain" id="PRO_5042031753" evidence="1">
    <location>
        <begin position="25"/>
        <end position="331"/>
    </location>
</feature>
<dbReference type="Proteomes" id="UP001216390">
    <property type="component" value="Chromosome"/>
</dbReference>
<dbReference type="RefSeq" id="WP_272737003.1">
    <property type="nucleotide sequence ID" value="NZ_CP116942.1"/>
</dbReference>
<dbReference type="EMBL" id="CP116942">
    <property type="protein sequence ID" value="WCO67482.1"/>
    <property type="molecule type" value="Genomic_DNA"/>
</dbReference>
<sequence>MHTRHPRFRLLLVPLAVLALLASACGGDDDGGDSETAPAETVAPEEADAIDLDGVSLTVGSKDFDESILLGQMMVIAAGEKGADVTDSTNTGGTNVARQALESGEIGVYPEYNGTGWTEHLGNEDPSSDPEELYTMVAEQDLETNNIHWLGSSEFNNTYGFATGPDLTEENGEPFSFETMATYLEENPDATVCMETEFPDRSDGLVLWEDETGYEIPQDQIEILDTNIIYTETANGNCDFGEIFTTDGRIEGLDLTIVEDPGAMIIYNVSYTFTDEAYQQNPEGLTELSEAILGGLSQEKMNELNKQVSFDGEDPADVATGYLEEIGLITG</sequence>
<dbReference type="InterPro" id="IPR007210">
    <property type="entry name" value="ABC_Gly_betaine_transp_sub-bd"/>
</dbReference>
<organism evidence="3 4">
    <name type="scientific">Iamia majanohamensis</name>
    <dbReference type="NCBI Taxonomy" id="467976"/>
    <lineage>
        <taxon>Bacteria</taxon>
        <taxon>Bacillati</taxon>
        <taxon>Actinomycetota</taxon>
        <taxon>Acidimicrobiia</taxon>
        <taxon>Acidimicrobiales</taxon>
        <taxon>Iamiaceae</taxon>
        <taxon>Iamia</taxon>
    </lineage>
</organism>
<dbReference type="SUPFAM" id="SSF53850">
    <property type="entry name" value="Periplasmic binding protein-like II"/>
    <property type="match status" value="1"/>
</dbReference>
<dbReference type="GO" id="GO:0043190">
    <property type="term" value="C:ATP-binding cassette (ABC) transporter complex"/>
    <property type="evidence" value="ECO:0007669"/>
    <property type="project" value="InterPro"/>
</dbReference>
<evidence type="ECO:0000313" key="4">
    <source>
        <dbReference type="Proteomes" id="UP001216390"/>
    </source>
</evidence>
<dbReference type="AlphaFoldDB" id="A0AAE9Y6J0"/>
<feature type="signal peptide" evidence="1">
    <location>
        <begin position="1"/>
        <end position="24"/>
    </location>
</feature>
<feature type="domain" description="ABC-type glycine betaine transport system substrate-binding" evidence="2">
    <location>
        <begin position="56"/>
        <end position="325"/>
    </location>
</feature>
<evidence type="ECO:0000256" key="1">
    <source>
        <dbReference type="SAM" id="SignalP"/>
    </source>
</evidence>
<dbReference type="Pfam" id="PF04069">
    <property type="entry name" value="OpuAC"/>
    <property type="match status" value="1"/>
</dbReference>
<dbReference type="Gene3D" id="3.40.190.10">
    <property type="entry name" value="Periplasmic binding protein-like II"/>
    <property type="match status" value="1"/>
</dbReference>
<dbReference type="Gene3D" id="3.40.190.120">
    <property type="entry name" value="Osmoprotection protein (prox), domain 2"/>
    <property type="match status" value="1"/>
</dbReference>
<dbReference type="PROSITE" id="PS51257">
    <property type="entry name" value="PROKAR_LIPOPROTEIN"/>
    <property type="match status" value="1"/>
</dbReference>
<evidence type="ECO:0000313" key="3">
    <source>
        <dbReference type="EMBL" id="WCO67482.1"/>
    </source>
</evidence>
<keyword evidence="4" id="KW-1185">Reference proteome</keyword>
<accession>A0AAE9Y6J0</accession>
<proteinExistence type="predicted"/>
<dbReference type="KEGG" id="ima:PO878_01955"/>
<gene>
    <name evidence="3" type="ORF">PO878_01955</name>
</gene>
<dbReference type="GO" id="GO:0022857">
    <property type="term" value="F:transmembrane transporter activity"/>
    <property type="evidence" value="ECO:0007669"/>
    <property type="project" value="InterPro"/>
</dbReference>